<evidence type="ECO:0000313" key="1">
    <source>
        <dbReference type="EMBL" id="SUJ27258.1"/>
    </source>
</evidence>
<evidence type="ECO:0008006" key="3">
    <source>
        <dbReference type="Google" id="ProtNLM"/>
    </source>
</evidence>
<dbReference type="Proteomes" id="UP000254893">
    <property type="component" value="Unassembled WGS sequence"/>
</dbReference>
<dbReference type="PROSITE" id="PS51257">
    <property type="entry name" value="PROKAR_LIPOPROTEIN"/>
    <property type="match status" value="1"/>
</dbReference>
<gene>
    <name evidence="1" type="ORF">NCTC11388_04128</name>
</gene>
<reference evidence="1 2" key="1">
    <citation type="submission" date="2018-06" db="EMBL/GenBank/DDBJ databases">
        <authorList>
            <consortium name="Pathogen Informatics"/>
            <person name="Doyle S."/>
        </authorList>
    </citation>
    <scope>NUCLEOTIDE SEQUENCE [LARGE SCALE GENOMIC DNA]</scope>
    <source>
        <strain evidence="1 2">NCTC11388</strain>
    </source>
</reference>
<accession>A0A380CTK1</accession>
<sequence>MKIKSPLWVSIVFVLLIISCNTYPDKNPGRNPAQSNQMATLSDIRFGKTIDKTLEIWGMSLKDNNNKASSSKIDFEEFTLRKDVPAELYSIDLSHKFRNISIFYDKKTKVIFRYELRISGKDLVEEMIKVFKEKYGSPLFYRDQEGKSGSVFIDQEGNQVEDSERSYYQWNDKKNRTSFFMIRKTEAQSEVLEIIAMERNSKRNQQESASGGTETVFPE</sequence>
<dbReference type="EMBL" id="UGYW01000002">
    <property type="protein sequence ID" value="SUJ27258.1"/>
    <property type="molecule type" value="Genomic_DNA"/>
</dbReference>
<organism evidence="1 2">
    <name type="scientific">Sphingobacterium spiritivorum</name>
    <name type="common">Flavobacterium spiritivorum</name>
    <dbReference type="NCBI Taxonomy" id="258"/>
    <lineage>
        <taxon>Bacteria</taxon>
        <taxon>Pseudomonadati</taxon>
        <taxon>Bacteroidota</taxon>
        <taxon>Sphingobacteriia</taxon>
        <taxon>Sphingobacteriales</taxon>
        <taxon>Sphingobacteriaceae</taxon>
        <taxon>Sphingobacterium</taxon>
    </lineage>
</organism>
<name>A0A380CTK1_SPHSI</name>
<evidence type="ECO:0000313" key="2">
    <source>
        <dbReference type="Proteomes" id="UP000254893"/>
    </source>
</evidence>
<dbReference type="AlphaFoldDB" id="A0A380CTK1"/>
<protein>
    <recommendedName>
        <fullName evidence="3">Lipoprotein</fullName>
    </recommendedName>
</protein>
<proteinExistence type="predicted"/>
<dbReference type="RefSeq" id="WP_115171454.1">
    <property type="nucleotide sequence ID" value="NZ_UGYW01000002.1"/>
</dbReference>